<keyword evidence="4 9" id="KW-0288">FMN</keyword>
<dbReference type="GO" id="GO:0010181">
    <property type="term" value="F:FMN binding"/>
    <property type="evidence" value="ECO:0007669"/>
    <property type="project" value="UniProtKB-UniRule"/>
</dbReference>
<dbReference type="InterPro" id="IPR001269">
    <property type="entry name" value="DUS_fam"/>
</dbReference>
<evidence type="ECO:0000256" key="7">
    <source>
        <dbReference type="ARBA" id="ARBA00022884"/>
    </source>
</evidence>
<gene>
    <name evidence="9 14" type="primary">dusA</name>
    <name evidence="14" type="ORF">ISQ64_01170</name>
</gene>
<comment type="catalytic activity">
    <reaction evidence="9">
        <text>5,6-dihydrouridine(20a) in tRNA + NADP(+) = uridine(20a) in tRNA + NADPH + H(+)</text>
        <dbReference type="Rhea" id="RHEA:53344"/>
        <dbReference type="Rhea" id="RHEA-COMP:13535"/>
        <dbReference type="Rhea" id="RHEA-COMP:13536"/>
        <dbReference type="ChEBI" id="CHEBI:15378"/>
        <dbReference type="ChEBI" id="CHEBI:57783"/>
        <dbReference type="ChEBI" id="CHEBI:58349"/>
        <dbReference type="ChEBI" id="CHEBI:65315"/>
        <dbReference type="ChEBI" id="CHEBI:74443"/>
    </reaction>
</comment>
<evidence type="ECO:0000256" key="11">
    <source>
        <dbReference type="PIRSR" id="PIRSR006621-1"/>
    </source>
</evidence>
<feature type="binding site" evidence="9 12">
    <location>
        <begin position="207"/>
        <end position="209"/>
    </location>
    <ligand>
        <name>FMN</name>
        <dbReference type="ChEBI" id="CHEBI:58210"/>
    </ligand>
</feature>
<feature type="binding site" evidence="9 12">
    <location>
        <position position="135"/>
    </location>
    <ligand>
        <name>FMN</name>
        <dbReference type="ChEBI" id="CHEBI:58210"/>
    </ligand>
</feature>
<dbReference type="GO" id="GO:0000049">
    <property type="term" value="F:tRNA binding"/>
    <property type="evidence" value="ECO:0007669"/>
    <property type="project" value="UniProtKB-UniRule"/>
</dbReference>
<dbReference type="NCBIfam" id="TIGR00742">
    <property type="entry name" value="yjbN"/>
    <property type="match status" value="1"/>
</dbReference>
<feature type="binding site" evidence="9 12">
    <location>
        <position position="167"/>
    </location>
    <ligand>
        <name>FMN</name>
        <dbReference type="ChEBI" id="CHEBI:58210"/>
    </ligand>
</feature>
<comment type="function">
    <text evidence="9">Catalyzes the synthesis of 5,6-dihydrouridine (D), a modified base found in the D-loop of most tRNAs, via the reduction of the C5-C6 double bond in target uridines. Specifically modifies U20 and U20a in tRNAs.</text>
</comment>
<keyword evidence="5 9" id="KW-0819">tRNA processing</keyword>
<accession>A0A937IB73</accession>
<comment type="caution">
    <text evidence="14">The sequence shown here is derived from an EMBL/GenBank/DDBJ whole genome shotgun (WGS) entry which is preliminary data.</text>
</comment>
<dbReference type="Gene3D" id="1.20.120.1460">
    <property type="match status" value="1"/>
</dbReference>
<evidence type="ECO:0000313" key="14">
    <source>
        <dbReference type="EMBL" id="MBL6817998.1"/>
    </source>
</evidence>
<protein>
    <recommendedName>
        <fullName evidence="9">tRNA-dihydrouridine(20/20a) synthase</fullName>
        <ecNumber evidence="9">1.3.1.91</ecNumber>
    </recommendedName>
    <alternativeName>
        <fullName evidence="9">U20-specific dihydrouridine synthase</fullName>
        <shortName evidence="9">U20-specific Dus</shortName>
    </alternativeName>
    <alternativeName>
        <fullName evidence="9">tRNA-dihydrouridine synthase A</fullName>
    </alternativeName>
</protein>
<dbReference type="PIRSF" id="PIRSF006621">
    <property type="entry name" value="Dus"/>
    <property type="match status" value="1"/>
</dbReference>
<evidence type="ECO:0000256" key="3">
    <source>
        <dbReference type="ARBA" id="ARBA00022630"/>
    </source>
</evidence>
<evidence type="ECO:0000256" key="10">
    <source>
        <dbReference type="PIRNR" id="PIRNR006621"/>
    </source>
</evidence>
<comment type="similarity">
    <text evidence="10">Belongs to the dus family.</text>
</comment>
<evidence type="ECO:0000256" key="8">
    <source>
        <dbReference type="ARBA" id="ARBA00023002"/>
    </source>
</evidence>
<keyword evidence="2 9" id="KW-0820">tRNA-binding</keyword>
<dbReference type="Gene3D" id="3.20.20.70">
    <property type="entry name" value="Aldolase class I"/>
    <property type="match status" value="1"/>
</dbReference>
<evidence type="ECO:0000259" key="13">
    <source>
        <dbReference type="Pfam" id="PF01207"/>
    </source>
</evidence>
<evidence type="ECO:0000256" key="5">
    <source>
        <dbReference type="ARBA" id="ARBA00022694"/>
    </source>
</evidence>
<comment type="cofactor">
    <cofactor evidence="1 9 10 12">
        <name>FMN</name>
        <dbReference type="ChEBI" id="CHEBI:58210"/>
    </cofactor>
</comment>
<dbReference type="SUPFAM" id="SSF51395">
    <property type="entry name" value="FMN-linked oxidoreductases"/>
    <property type="match status" value="1"/>
</dbReference>
<name>A0A937IB73_9GAMM</name>
<dbReference type="Proteomes" id="UP000711391">
    <property type="component" value="Unassembled WGS sequence"/>
</dbReference>
<dbReference type="AlphaFoldDB" id="A0A937IB73"/>
<feature type="binding site" evidence="9 12">
    <location>
        <position position="66"/>
    </location>
    <ligand>
        <name>FMN</name>
        <dbReference type="ChEBI" id="CHEBI:58210"/>
    </ligand>
</feature>
<sequence>MSYSDMHKASIAPMMQYTDMHDRYLLRLISKKVFLYTEMVTTGAILYGKCFNQLEFNQEEHPVAVQLGGSDIDDLVNSAKIAEDYGYDEINLNVGCPSDRVQKGRFGACLMLEPEHVAECLNAMQANVNIPVTIKCRLGVDHHEDYEFLYNFVNIVQSAGIHHFIIHARNGILKGLSPRQNRHIPPLKYDYVYQLKQDYPSLNITINGGIKTINECKNHLKFVDGVMIGRAAYENPFLIKDIDTEIYGIESTVNSKKSILNEYLDYVEEKLKEGHDLSRMMKHLFGLSRGDKFAKTFRIKILEAIKKESLNQHRKELEDLLVY</sequence>
<feature type="domain" description="DUS-like FMN-binding" evidence="13">
    <location>
        <begin position="11"/>
        <end position="309"/>
    </location>
</feature>
<keyword evidence="3 9" id="KW-0285">Flavoprotein</keyword>
<keyword evidence="8 9" id="KW-0560">Oxidoreductase</keyword>
<feature type="site" description="Interacts with tRNA" evidence="9">
    <location>
        <position position="93"/>
    </location>
</feature>
<dbReference type="Pfam" id="PF01207">
    <property type="entry name" value="Dus"/>
    <property type="match status" value="1"/>
</dbReference>
<evidence type="ECO:0000256" key="1">
    <source>
        <dbReference type="ARBA" id="ARBA00001917"/>
    </source>
</evidence>
<keyword evidence="6 9" id="KW-0521">NADP</keyword>
<feature type="binding site" evidence="9 12">
    <location>
        <begin position="229"/>
        <end position="230"/>
    </location>
    <ligand>
        <name>FMN</name>
        <dbReference type="ChEBI" id="CHEBI:58210"/>
    </ligand>
</feature>
<dbReference type="PANTHER" id="PTHR42907:SF1">
    <property type="entry name" value="FMN-LINKED OXIDOREDUCTASES SUPERFAMILY PROTEIN"/>
    <property type="match status" value="1"/>
</dbReference>
<dbReference type="HAMAP" id="MF_02041">
    <property type="entry name" value="DusA_subfam"/>
    <property type="match status" value="1"/>
</dbReference>
<evidence type="ECO:0000256" key="4">
    <source>
        <dbReference type="ARBA" id="ARBA00022643"/>
    </source>
</evidence>
<dbReference type="PROSITE" id="PS01136">
    <property type="entry name" value="UPF0034"/>
    <property type="match status" value="1"/>
</dbReference>
<evidence type="ECO:0000256" key="9">
    <source>
        <dbReference type="HAMAP-Rule" id="MF_02041"/>
    </source>
</evidence>
<dbReference type="EMBL" id="JADHQD010000004">
    <property type="protein sequence ID" value="MBL6817998.1"/>
    <property type="molecule type" value="Genomic_DNA"/>
</dbReference>
<feature type="active site" description="Proton donor" evidence="9 11">
    <location>
        <position position="96"/>
    </location>
</feature>
<evidence type="ECO:0000256" key="6">
    <source>
        <dbReference type="ARBA" id="ARBA00022857"/>
    </source>
</evidence>
<reference evidence="14" key="1">
    <citation type="submission" date="2020-10" db="EMBL/GenBank/DDBJ databases">
        <title>Microbiome of the Black Sea water column analyzed by genome centric metagenomics.</title>
        <authorList>
            <person name="Cabello-Yeves P.J."/>
            <person name="Callieri C."/>
            <person name="Picazo A."/>
            <person name="Mehrshad M."/>
            <person name="Haro-Moreno J.M."/>
            <person name="Roda-Garcia J."/>
            <person name="Dzembekova N."/>
            <person name="Slabakova V."/>
            <person name="Slabakova N."/>
            <person name="Moncheva S."/>
            <person name="Rodriguez-Valera F."/>
        </authorList>
    </citation>
    <scope>NUCLEOTIDE SEQUENCE</scope>
    <source>
        <strain evidence="14">BS307-5m-G50</strain>
    </source>
</reference>
<feature type="binding site" evidence="9 12">
    <location>
        <begin position="13"/>
        <end position="15"/>
    </location>
    <ligand>
        <name>FMN</name>
        <dbReference type="ChEBI" id="CHEBI:58210"/>
    </ligand>
</feature>
<dbReference type="NCBIfam" id="NF008774">
    <property type="entry name" value="PRK11815.1"/>
    <property type="match status" value="1"/>
</dbReference>
<dbReference type="EC" id="1.3.1.91" evidence="9"/>
<dbReference type="GO" id="GO:0102264">
    <property type="term" value="F:tRNA-dihydrouridine20 synthase activity"/>
    <property type="evidence" value="ECO:0007669"/>
    <property type="project" value="UniProtKB-EC"/>
</dbReference>
<comment type="catalytic activity">
    <reaction evidence="9">
        <text>5,6-dihydrouridine(20) in tRNA + NADP(+) = uridine(20) in tRNA + NADPH + H(+)</text>
        <dbReference type="Rhea" id="RHEA:53336"/>
        <dbReference type="Rhea" id="RHEA-COMP:13533"/>
        <dbReference type="Rhea" id="RHEA-COMP:13534"/>
        <dbReference type="ChEBI" id="CHEBI:15378"/>
        <dbReference type="ChEBI" id="CHEBI:57783"/>
        <dbReference type="ChEBI" id="CHEBI:58349"/>
        <dbReference type="ChEBI" id="CHEBI:65315"/>
        <dbReference type="ChEBI" id="CHEBI:74443"/>
        <dbReference type="EC" id="1.3.1.91"/>
    </reaction>
</comment>
<dbReference type="PANTHER" id="PTHR42907">
    <property type="entry name" value="FMN-LINKED OXIDOREDUCTASES SUPERFAMILY PROTEIN"/>
    <property type="match status" value="1"/>
</dbReference>
<dbReference type="CDD" id="cd02801">
    <property type="entry name" value="DUS_like_FMN"/>
    <property type="match status" value="1"/>
</dbReference>
<dbReference type="InterPro" id="IPR018517">
    <property type="entry name" value="tRNA_hU_synthase_CS"/>
</dbReference>
<dbReference type="InterPro" id="IPR004653">
    <property type="entry name" value="DusA"/>
</dbReference>
<comment type="catalytic activity">
    <reaction evidence="9">
        <text>5,6-dihydrouridine(20) in tRNA + NAD(+) = uridine(20) in tRNA + NADH + H(+)</text>
        <dbReference type="Rhea" id="RHEA:53340"/>
        <dbReference type="Rhea" id="RHEA-COMP:13533"/>
        <dbReference type="Rhea" id="RHEA-COMP:13534"/>
        <dbReference type="ChEBI" id="CHEBI:15378"/>
        <dbReference type="ChEBI" id="CHEBI:57540"/>
        <dbReference type="ChEBI" id="CHEBI:57945"/>
        <dbReference type="ChEBI" id="CHEBI:65315"/>
        <dbReference type="ChEBI" id="CHEBI:74443"/>
        <dbReference type="EC" id="1.3.1.91"/>
    </reaction>
</comment>
<keyword evidence="12" id="KW-0547">Nucleotide-binding</keyword>
<dbReference type="GO" id="GO:0050660">
    <property type="term" value="F:flavin adenine dinucleotide binding"/>
    <property type="evidence" value="ECO:0007669"/>
    <property type="project" value="InterPro"/>
</dbReference>
<comment type="caution">
    <text evidence="9">Lacks conserved residue(s) required for the propagation of feature annotation.</text>
</comment>
<feature type="site" description="Interacts with tRNA; defines subfamily-specific binding signature" evidence="9">
    <location>
        <position position="298"/>
    </location>
</feature>
<keyword evidence="7 9" id="KW-0694">RNA-binding</keyword>
<proteinExistence type="inferred from homology"/>
<feature type="site" description="Interacts with tRNA" evidence="9">
    <location>
        <position position="182"/>
    </location>
</feature>
<comment type="catalytic activity">
    <reaction evidence="9">
        <text>5,6-dihydrouridine(20a) in tRNA + NAD(+) = uridine(20a) in tRNA + NADH + H(+)</text>
        <dbReference type="Rhea" id="RHEA:53348"/>
        <dbReference type="Rhea" id="RHEA-COMP:13535"/>
        <dbReference type="Rhea" id="RHEA-COMP:13536"/>
        <dbReference type="ChEBI" id="CHEBI:15378"/>
        <dbReference type="ChEBI" id="CHEBI:57540"/>
        <dbReference type="ChEBI" id="CHEBI:57945"/>
        <dbReference type="ChEBI" id="CHEBI:65315"/>
        <dbReference type="ChEBI" id="CHEBI:74443"/>
    </reaction>
</comment>
<evidence type="ECO:0000313" key="15">
    <source>
        <dbReference type="Proteomes" id="UP000711391"/>
    </source>
</evidence>
<dbReference type="InterPro" id="IPR013785">
    <property type="entry name" value="Aldolase_TIM"/>
</dbReference>
<comment type="similarity">
    <text evidence="9">Belongs to the Dus family. DusA subfamily.</text>
</comment>
<dbReference type="InterPro" id="IPR035587">
    <property type="entry name" value="DUS-like_FMN-bd"/>
</dbReference>
<evidence type="ECO:0000256" key="2">
    <source>
        <dbReference type="ARBA" id="ARBA00022555"/>
    </source>
</evidence>
<organism evidence="14 15">
    <name type="scientific">SAR86 cluster bacterium</name>
    <dbReference type="NCBI Taxonomy" id="2030880"/>
    <lineage>
        <taxon>Bacteria</taxon>
        <taxon>Pseudomonadati</taxon>
        <taxon>Pseudomonadota</taxon>
        <taxon>Gammaproteobacteria</taxon>
        <taxon>SAR86 cluster</taxon>
    </lineage>
</organism>
<evidence type="ECO:0000256" key="12">
    <source>
        <dbReference type="PIRSR" id="PIRSR006621-2"/>
    </source>
</evidence>